<name>A0ABS5V8N8_9GAMM</name>
<sequence>MRLPGRSELSAEQERIFLEAPMDGAVLVSGPPGTGKTVLAIMRALMLRKMNRDFALVMFNKVLVSYTKLALQNAGLERNIKTWHSWVYNWWFRAAGRPLPLLKPFEYDFDEALKAVMQGDLKYPERLNWGHLILDEGQDFPPGFYDLVGYQLLLRKAKDGQVPAITVLADHHQRLEEERHSTIQDISRRLGIPPEKFYQLTANFRNTYEIAALVRCFFTGSPEKLPVLPESRRGKIPELRRFDSLEEEARFIANYAKNNDDQDIGVFVSSANDQMELFRMLEGPLRGSRLSLQMYASRHPDWKDASRLVFGSQGSITLLTDKSCKGLEFDAVFVPQLNKYRITGVEEEFMKMKLYVMASRARSYLAFSYSNSVNEPGVLKLLPSEDEGLMKWKN</sequence>
<dbReference type="Gene3D" id="3.40.50.300">
    <property type="entry name" value="P-loop containing nucleotide triphosphate hydrolases"/>
    <property type="match status" value="2"/>
</dbReference>
<evidence type="ECO:0000313" key="2">
    <source>
        <dbReference type="Proteomes" id="UP001195903"/>
    </source>
</evidence>
<dbReference type="Proteomes" id="UP001195903">
    <property type="component" value="Unassembled WGS sequence"/>
</dbReference>
<dbReference type="PANTHER" id="PTHR11070:SF3">
    <property type="entry name" value="DNA 3'-5' HELICASE"/>
    <property type="match status" value="1"/>
</dbReference>
<dbReference type="EMBL" id="JAHEPS010000011">
    <property type="protein sequence ID" value="MBT1446348.1"/>
    <property type="molecule type" value="Genomic_DNA"/>
</dbReference>
<evidence type="ECO:0000313" key="1">
    <source>
        <dbReference type="EMBL" id="MBT1446348.1"/>
    </source>
</evidence>
<reference evidence="1 2" key="1">
    <citation type="submission" date="2021-05" db="EMBL/GenBank/DDBJ databases">
        <title>Shewanella sp. JM162201.</title>
        <authorList>
            <person name="Xu S."/>
            <person name="Li A."/>
        </authorList>
    </citation>
    <scope>NUCLEOTIDE SEQUENCE [LARGE SCALE GENOMIC DNA]</scope>
    <source>
        <strain evidence="1 2">JM162201</strain>
    </source>
</reference>
<keyword evidence="2" id="KW-1185">Reference proteome</keyword>
<dbReference type="RefSeq" id="WP_214508550.1">
    <property type="nucleotide sequence ID" value="NZ_JAHEPS010000011.1"/>
</dbReference>
<dbReference type="PANTHER" id="PTHR11070">
    <property type="entry name" value="UVRD / RECB / PCRA DNA HELICASE FAMILY MEMBER"/>
    <property type="match status" value="1"/>
</dbReference>
<dbReference type="InterPro" id="IPR027417">
    <property type="entry name" value="P-loop_NTPase"/>
</dbReference>
<dbReference type="InterPro" id="IPR000212">
    <property type="entry name" value="DNA_helicase_UvrD/REP"/>
</dbReference>
<dbReference type="Pfam" id="PF13245">
    <property type="entry name" value="AAA_19"/>
    <property type="match status" value="1"/>
</dbReference>
<protein>
    <submittedName>
        <fullName evidence="1">AAA family ATPase</fullName>
    </submittedName>
</protein>
<gene>
    <name evidence="1" type="ORF">KJI95_17785</name>
</gene>
<dbReference type="SUPFAM" id="SSF52540">
    <property type="entry name" value="P-loop containing nucleoside triphosphate hydrolases"/>
    <property type="match status" value="1"/>
</dbReference>
<comment type="caution">
    <text evidence="1">The sequence shown here is derived from an EMBL/GenBank/DDBJ whole genome shotgun (WGS) entry which is preliminary data.</text>
</comment>
<proteinExistence type="predicted"/>
<organism evidence="1 2">
    <name type="scientific">Shewanella jiangmenensis</name>
    <dbReference type="NCBI Taxonomy" id="2837387"/>
    <lineage>
        <taxon>Bacteria</taxon>
        <taxon>Pseudomonadati</taxon>
        <taxon>Pseudomonadota</taxon>
        <taxon>Gammaproteobacteria</taxon>
        <taxon>Alteromonadales</taxon>
        <taxon>Shewanellaceae</taxon>
        <taxon>Shewanella</taxon>
    </lineage>
</organism>
<accession>A0ABS5V8N8</accession>